<organism evidence="8 9">
    <name type="scientific">Acidocella aromatica</name>
    <dbReference type="NCBI Taxonomy" id="1303579"/>
    <lineage>
        <taxon>Bacteria</taxon>
        <taxon>Pseudomonadati</taxon>
        <taxon>Pseudomonadota</taxon>
        <taxon>Alphaproteobacteria</taxon>
        <taxon>Acetobacterales</taxon>
        <taxon>Acidocellaceae</taxon>
        <taxon>Acidocella</taxon>
    </lineage>
</organism>
<dbReference type="AlphaFoldDB" id="A0A840V8X0"/>
<evidence type="ECO:0000256" key="2">
    <source>
        <dbReference type="ARBA" id="ARBA00022448"/>
    </source>
</evidence>
<dbReference type="RefSeq" id="WP_183265142.1">
    <property type="nucleotide sequence ID" value="NZ_JACHFJ010000001.1"/>
</dbReference>
<dbReference type="GO" id="GO:0022857">
    <property type="term" value="F:transmembrane transporter activity"/>
    <property type="evidence" value="ECO:0007669"/>
    <property type="project" value="InterPro"/>
</dbReference>
<evidence type="ECO:0000256" key="6">
    <source>
        <dbReference type="ARBA" id="ARBA00023136"/>
    </source>
</evidence>
<feature type="transmembrane region" description="Helical" evidence="7">
    <location>
        <begin position="47"/>
        <end position="64"/>
    </location>
</feature>
<keyword evidence="9" id="KW-1185">Reference proteome</keyword>
<keyword evidence="3" id="KW-1003">Cell membrane</keyword>
<feature type="transmembrane region" description="Helical" evidence="7">
    <location>
        <begin position="371"/>
        <end position="391"/>
    </location>
</feature>
<keyword evidence="6 7" id="KW-0472">Membrane</keyword>
<evidence type="ECO:0000256" key="1">
    <source>
        <dbReference type="ARBA" id="ARBA00004651"/>
    </source>
</evidence>
<dbReference type="PANTHER" id="PTHR30509:SF9">
    <property type="entry name" value="MULTIDRUG RESISTANCE PROTEIN MDTO"/>
    <property type="match status" value="1"/>
</dbReference>
<evidence type="ECO:0000256" key="3">
    <source>
        <dbReference type="ARBA" id="ARBA00022475"/>
    </source>
</evidence>
<gene>
    <name evidence="8" type="ORF">HNP71_000377</name>
</gene>
<dbReference type="Pfam" id="PF04632">
    <property type="entry name" value="FUSC"/>
    <property type="match status" value="1"/>
</dbReference>
<dbReference type="GO" id="GO:0005886">
    <property type="term" value="C:plasma membrane"/>
    <property type="evidence" value="ECO:0007669"/>
    <property type="project" value="UniProtKB-SubCell"/>
</dbReference>
<feature type="transmembrane region" description="Helical" evidence="7">
    <location>
        <begin position="69"/>
        <end position="86"/>
    </location>
</feature>
<evidence type="ECO:0000256" key="4">
    <source>
        <dbReference type="ARBA" id="ARBA00022692"/>
    </source>
</evidence>
<feature type="transmembrane region" description="Helical" evidence="7">
    <location>
        <begin position="397"/>
        <end position="414"/>
    </location>
</feature>
<reference evidence="8 9" key="1">
    <citation type="submission" date="2020-08" db="EMBL/GenBank/DDBJ databases">
        <title>Genomic Encyclopedia of Type Strains, Phase IV (KMG-IV): sequencing the most valuable type-strain genomes for metagenomic binning, comparative biology and taxonomic classification.</title>
        <authorList>
            <person name="Goeker M."/>
        </authorList>
    </citation>
    <scope>NUCLEOTIDE SEQUENCE [LARGE SCALE GENOMIC DNA]</scope>
    <source>
        <strain evidence="8 9">DSM 27026</strain>
    </source>
</reference>
<dbReference type="PANTHER" id="PTHR30509">
    <property type="entry name" value="P-HYDROXYBENZOIC ACID EFFLUX PUMP SUBUNIT-RELATED"/>
    <property type="match status" value="1"/>
</dbReference>
<dbReference type="Proteomes" id="UP000553706">
    <property type="component" value="Unassembled WGS sequence"/>
</dbReference>
<feature type="transmembrane region" description="Helical" evidence="7">
    <location>
        <begin position="21"/>
        <end position="41"/>
    </location>
</feature>
<keyword evidence="5 7" id="KW-1133">Transmembrane helix</keyword>
<comment type="subcellular location">
    <subcellularLocation>
        <location evidence="1">Cell membrane</location>
        <topology evidence="1">Multi-pass membrane protein</topology>
    </subcellularLocation>
</comment>
<feature type="transmembrane region" description="Helical" evidence="7">
    <location>
        <begin position="92"/>
        <end position="112"/>
    </location>
</feature>
<proteinExistence type="predicted"/>
<feature type="transmembrane region" description="Helical" evidence="7">
    <location>
        <begin position="474"/>
        <end position="491"/>
    </location>
</feature>
<evidence type="ECO:0000256" key="5">
    <source>
        <dbReference type="ARBA" id="ARBA00022989"/>
    </source>
</evidence>
<accession>A0A840V8X0</accession>
<protein>
    <submittedName>
        <fullName evidence="8">Putative membrane protein YccC</fullName>
    </submittedName>
</protein>
<evidence type="ECO:0000313" key="9">
    <source>
        <dbReference type="Proteomes" id="UP000553706"/>
    </source>
</evidence>
<sequence>MSSTVHTRAASSPWPIDRQKFLFTLSSYTAAAITLGIAFAVSLPRPWWALLTIYVTAQPMSGAFRPKVLYRLAGIAIGGFVAILTVPNLQNAPVLLVPLLAGWIGLCLYFAVLDRTPRAFLFQMAGFSSAVLTFPYLDDPGNIFFTTVSRVEEMAVAIVAVTLTHAVIKPWPVGRMVQKRAETFLRDAALWASDVLGTDHGKLEQTHLKRLATDITELGMIALHLPYDANSATLSRRLVWAVQERLARLLPLASAAANRLALLRRADALGDDVSALLAAVSDWLAAPDDTDAAPPLAAKFRALAHHHAHAAGWTALLTASLCERMAECVEALREARLLVRSMGGAPADENHRLALMGTAPRRLHIERDHTLAILSGLATAAALVLYCIFWIMLNWPSGSTTAAFAAIITCSFAVQEDPAPQLRRYLTATLLTYPLAALYNFVILPCIDGYMLLIAFLAPAFLWLGYLQADPARAAFALPMFSCLIVGLDLLDRYQADFGIFMNTSCNQLLGIVMAVVVTRLFRSVGTSWVARRMIRNSWRDLAALAASPSRQEAGAWTSRAVDRLGQIAARITLAEPGDPLRSFQGLAELRLGRNLLHLRRALGAAKGGAHTAFGQVLEETAAFFRARYSTGAIIPPASSFLHAIDHALGHAGSVDDARLRHQAVLALVGMRCNLFPAAPAYVAGAT</sequence>
<evidence type="ECO:0000256" key="7">
    <source>
        <dbReference type="SAM" id="Phobius"/>
    </source>
</evidence>
<dbReference type="EMBL" id="JACHFJ010000001">
    <property type="protein sequence ID" value="MBB5372153.1"/>
    <property type="molecule type" value="Genomic_DNA"/>
</dbReference>
<evidence type="ECO:0000313" key="8">
    <source>
        <dbReference type="EMBL" id="MBB5372153.1"/>
    </source>
</evidence>
<keyword evidence="2" id="KW-0813">Transport</keyword>
<name>A0A840V8X0_9PROT</name>
<dbReference type="InterPro" id="IPR006726">
    <property type="entry name" value="PHBA_efflux_AaeB/fusaric-R"/>
</dbReference>
<comment type="caution">
    <text evidence="8">The sequence shown here is derived from an EMBL/GenBank/DDBJ whole genome shotgun (WGS) entry which is preliminary data.</text>
</comment>
<keyword evidence="4 7" id="KW-0812">Transmembrane</keyword>